<evidence type="ECO:0000256" key="2">
    <source>
        <dbReference type="SAM" id="SignalP"/>
    </source>
</evidence>
<accession>A0A101JCQ2</accession>
<gene>
    <name evidence="3" type="ORF">ASB62_06980</name>
</gene>
<sequence>MKKFIPVLAISGILAAGTALPAYGSGLDKLFSGIKGAILNGAQEEEPAPAAGAGDTSQSEGPAPNSGDGVSDGSGQTSPYGPKQK</sequence>
<proteinExistence type="predicted"/>
<feature type="signal peptide" evidence="2">
    <location>
        <begin position="1"/>
        <end position="21"/>
    </location>
</feature>
<protein>
    <submittedName>
        <fullName evidence="3">Uncharacterized protein</fullName>
    </submittedName>
</protein>
<evidence type="ECO:0000256" key="1">
    <source>
        <dbReference type="SAM" id="MobiDB-lite"/>
    </source>
</evidence>
<dbReference type="Proteomes" id="UP000053937">
    <property type="component" value="Unassembled WGS sequence"/>
</dbReference>
<feature type="non-terminal residue" evidence="3">
    <location>
        <position position="85"/>
    </location>
</feature>
<comment type="caution">
    <text evidence="3">The sequence shown here is derived from an EMBL/GenBank/DDBJ whole genome shotgun (WGS) entry which is preliminary data.</text>
</comment>
<dbReference type="AlphaFoldDB" id="A0A101JCQ2"/>
<name>A0A101JCQ2_CHLLI</name>
<dbReference type="OrthoDB" id="598324at2"/>
<dbReference type="RefSeq" id="WP_059139213.1">
    <property type="nucleotide sequence ID" value="NZ_LMBR01000172.1"/>
</dbReference>
<evidence type="ECO:0000313" key="3">
    <source>
        <dbReference type="EMBL" id="KUL24366.1"/>
    </source>
</evidence>
<reference evidence="3 4" key="1">
    <citation type="submission" date="2015-10" db="EMBL/GenBank/DDBJ databases">
        <title>Draft Genome Sequence of Chlorobium limicola strain Frasassi Growing under Artificial Lighting in the Frasassi Cave System.</title>
        <authorList>
            <person name="Mansor M."/>
            <person name="Macalady J."/>
        </authorList>
    </citation>
    <scope>NUCLEOTIDE SEQUENCE [LARGE SCALE GENOMIC DNA]</scope>
    <source>
        <strain evidence="3 4">Frasassi</strain>
    </source>
</reference>
<evidence type="ECO:0000313" key="4">
    <source>
        <dbReference type="Proteomes" id="UP000053937"/>
    </source>
</evidence>
<keyword evidence="2" id="KW-0732">Signal</keyword>
<feature type="region of interest" description="Disordered" evidence="1">
    <location>
        <begin position="42"/>
        <end position="85"/>
    </location>
</feature>
<keyword evidence="4" id="KW-1185">Reference proteome</keyword>
<dbReference type="EMBL" id="LMBR01000172">
    <property type="protein sequence ID" value="KUL24366.1"/>
    <property type="molecule type" value="Genomic_DNA"/>
</dbReference>
<organism evidence="3 4">
    <name type="scientific">Chlorobium limicola</name>
    <dbReference type="NCBI Taxonomy" id="1092"/>
    <lineage>
        <taxon>Bacteria</taxon>
        <taxon>Pseudomonadati</taxon>
        <taxon>Chlorobiota</taxon>
        <taxon>Chlorobiia</taxon>
        <taxon>Chlorobiales</taxon>
        <taxon>Chlorobiaceae</taxon>
        <taxon>Chlorobium/Pelodictyon group</taxon>
        <taxon>Chlorobium</taxon>
    </lineage>
</organism>
<feature type="chain" id="PRO_5007097630" evidence="2">
    <location>
        <begin position="22"/>
        <end position="85"/>
    </location>
</feature>